<dbReference type="SUPFAM" id="SSF57850">
    <property type="entry name" value="RING/U-box"/>
    <property type="match status" value="1"/>
</dbReference>
<dbReference type="GO" id="GO:0008270">
    <property type="term" value="F:zinc ion binding"/>
    <property type="evidence" value="ECO:0007669"/>
    <property type="project" value="UniProtKB-KW"/>
</dbReference>
<feature type="transmembrane region" description="Helical" evidence="10">
    <location>
        <begin position="133"/>
        <end position="152"/>
    </location>
</feature>
<comment type="caution">
    <text evidence="12">The sequence shown here is derived from an EMBL/GenBank/DDBJ whole genome shotgun (WGS) entry which is preliminary data.</text>
</comment>
<keyword evidence="2" id="KW-0808">Transferase</keyword>
<dbReference type="PANTHER" id="PTHR46065:SF3">
    <property type="entry name" value="FI20425P1"/>
    <property type="match status" value="1"/>
</dbReference>
<proteinExistence type="predicted"/>
<feature type="domain" description="RING-CH-type" evidence="11">
    <location>
        <begin position="1"/>
        <end position="67"/>
    </location>
</feature>
<name>A0A9N9CX52_9GLOM</name>
<keyword evidence="5" id="KW-0863">Zinc-finger</keyword>
<reference evidence="12" key="1">
    <citation type="submission" date="2021-06" db="EMBL/GenBank/DDBJ databases">
        <authorList>
            <person name="Kallberg Y."/>
            <person name="Tangrot J."/>
            <person name="Rosling A."/>
        </authorList>
    </citation>
    <scope>NUCLEOTIDE SEQUENCE</scope>
    <source>
        <strain evidence="12">FL130A</strain>
    </source>
</reference>
<dbReference type="GO" id="GO:0016740">
    <property type="term" value="F:transferase activity"/>
    <property type="evidence" value="ECO:0007669"/>
    <property type="project" value="UniProtKB-KW"/>
</dbReference>
<keyword evidence="8 10" id="KW-1133">Transmembrane helix</keyword>
<evidence type="ECO:0000259" key="11">
    <source>
        <dbReference type="PROSITE" id="PS51292"/>
    </source>
</evidence>
<dbReference type="CDD" id="cd16495">
    <property type="entry name" value="RING_CH-C4HC3_MARCH"/>
    <property type="match status" value="1"/>
</dbReference>
<evidence type="ECO:0000256" key="9">
    <source>
        <dbReference type="ARBA" id="ARBA00023136"/>
    </source>
</evidence>
<dbReference type="AlphaFoldDB" id="A0A9N9CX52"/>
<protein>
    <submittedName>
        <fullName evidence="12">7309_t:CDS:1</fullName>
    </submittedName>
</protein>
<dbReference type="GO" id="GO:0016020">
    <property type="term" value="C:membrane"/>
    <property type="evidence" value="ECO:0007669"/>
    <property type="project" value="UniProtKB-SubCell"/>
</dbReference>
<organism evidence="12 13">
    <name type="scientific">Ambispora leptoticha</name>
    <dbReference type="NCBI Taxonomy" id="144679"/>
    <lineage>
        <taxon>Eukaryota</taxon>
        <taxon>Fungi</taxon>
        <taxon>Fungi incertae sedis</taxon>
        <taxon>Mucoromycota</taxon>
        <taxon>Glomeromycotina</taxon>
        <taxon>Glomeromycetes</taxon>
        <taxon>Archaeosporales</taxon>
        <taxon>Ambisporaceae</taxon>
        <taxon>Ambispora</taxon>
    </lineage>
</organism>
<dbReference type="InterPro" id="IPR013083">
    <property type="entry name" value="Znf_RING/FYVE/PHD"/>
</dbReference>
<accession>A0A9N9CX52</accession>
<evidence type="ECO:0000256" key="3">
    <source>
        <dbReference type="ARBA" id="ARBA00022692"/>
    </source>
</evidence>
<feature type="non-terminal residue" evidence="12">
    <location>
        <position position="193"/>
    </location>
</feature>
<sequence length="193" mass="22791">EGEEPMNEEIMIKGTKYITKGRLFSPCKCNESMRYVHVGCLEFWFATEKHQGVSYRCEICKYEYRFYRTRIARLLTSWILTHFLSILTLLGLFFAFSWMTKIIDLRIIGDEDLDLNHTNFIQQPIEFLNLENWNWIAGLLAISTIGLLFLTYHSWRYGFRSTLFGSVSGSYLLFQHVISRNMKKIEDVILQVS</sequence>
<gene>
    <name evidence="12" type="ORF">ALEPTO_LOCUS8854</name>
</gene>
<evidence type="ECO:0000313" key="13">
    <source>
        <dbReference type="Proteomes" id="UP000789508"/>
    </source>
</evidence>
<dbReference type="PANTHER" id="PTHR46065">
    <property type="entry name" value="E3 UBIQUITIN-PROTEIN LIGASE MARCH 2/3 FAMILY MEMBER"/>
    <property type="match status" value="1"/>
</dbReference>
<dbReference type="Gene3D" id="3.30.40.10">
    <property type="entry name" value="Zinc/RING finger domain, C3HC4 (zinc finger)"/>
    <property type="match status" value="1"/>
</dbReference>
<evidence type="ECO:0000256" key="6">
    <source>
        <dbReference type="ARBA" id="ARBA00022786"/>
    </source>
</evidence>
<keyword evidence="7" id="KW-0862">Zinc</keyword>
<dbReference type="OrthoDB" id="264354at2759"/>
<dbReference type="Proteomes" id="UP000789508">
    <property type="component" value="Unassembled WGS sequence"/>
</dbReference>
<evidence type="ECO:0000256" key="5">
    <source>
        <dbReference type="ARBA" id="ARBA00022771"/>
    </source>
</evidence>
<evidence type="ECO:0000256" key="2">
    <source>
        <dbReference type="ARBA" id="ARBA00022679"/>
    </source>
</evidence>
<evidence type="ECO:0000256" key="8">
    <source>
        <dbReference type="ARBA" id="ARBA00022989"/>
    </source>
</evidence>
<keyword evidence="3 10" id="KW-0812">Transmembrane</keyword>
<dbReference type="Pfam" id="PF12906">
    <property type="entry name" value="RINGv"/>
    <property type="match status" value="1"/>
</dbReference>
<dbReference type="SMART" id="SM00744">
    <property type="entry name" value="RINGv"/>
    <property type="match status" value="1"/>
</dbReference>
<dbReference type="PROSITE" id="PS51292">
    <property type="entry name" value="ZF_RING_CH"/>
    <property type="match status" value="1"/>
</dbReference>
<keyword evidence="4" id="KW-0479">Metal-binding</keyword>
<dbReference type="InterPro" id="IPR011016">
    <property type="entry name" value="Znf_RING-CH"/>
</dbReference>
<feature type="transmembrane region" description="Helical" evidence="10">
    <location>
        <begin position="74"/>
        <end position="96"/>
    </location>
</feature>
<evidence type="ECO:0000313" key="12">
    <source>
        <dbReference type="EMBL" id="CAG8618381.1"/>
    </source>
</evidence>
<keyword evidence="9 10" id="KW-0472">Membrane</keyword>
<dbReference type="EMBL" id="CAJVPS010005783">
    <property type="protein sequence ID" value="CAG8618381.1"/>
    <property type="molecule type" value="Genomic_DNA"/>
</dbReference>
<keyword evidence="6" id="KW-0833">Ubl conjugation pathway</keyword>
<comment type="subcellular location">
    <subcellularLocation>
        <location evidence="1">Membrane</location>
        <topology evidence="1">Multi-pass membrane protein</topology>
    </subcellularLocation>
</comment>
<evidence type="ECO:0000256" key="1">
    <source>
        <dbReference type="ARBA" id="ARBA00004141"/>
    </source>
</evidence>
<evidence type="ECO:0000256" key="7">
    <source>
        <dbReference type="ARBA" id="ARBA00022833"/>
    </source>
</evidence>
<evidence type="ECO:0000256" key="10">
    <source>
        <dbReference type="SAM" id="Phobius"/>
    </source>
</evidence>
<keyword evidence="13" id="KW-1185">Reference proteome</keyword>
<evidence type="ECO:0000256" key="4">
    <source>
        <dbReference type="ARBA" id="ARBA00022723"/>
    </source>
</evidence>